<accession>A0A1I0H3B1</accession>
<dbReference type="PROSITE" id="PS51257">
    <property type="entry name" value="PROKAR_LIPOPROTEIN"/>
    <property type="match status" value="1"/>
</dbReference>
<name>A0A1I0H3B1_9BACT</name>
<proteinExistence type="predicted"/>
<evidence type="ECO:0000313" key="2">
    <source>
        <dbReference type="Proteomes" id="UP000199181"/>
    </source>
</evidence>
<keyword evidence="2" id="KW-1185">Reference proteome</keyword>
<gene>
    <name evidence="1" type="ORF">SAMN05443639_104267</name>
</gene>
<dbReference type="Proteomes" id="UP000199181">
    <property type="component" value="Unassembled WGS sequence"/>
</dbReference>
<protein>
    <submittedName>
        <fullName evidence="1">Uncharacterized protein</fullName>
    </submittedName>
</protein>
<organism evidence="1 2">
    <name type="scientific">Stigmatella erecta</name>
    <dbReference type="NCBI Taxonomy" id="83460"/>
    <lineage>
        <taxon>Bacteria</taxon>
        <taxon>Pseudomonadati</taxon>
        <taxon>Myxococcota</taxon>
        <taxon>Myxococcia</taxon>
        <taxon>Myxococcales</taxon>
        <taxon>Cystobacterineae</taxon>
        <taxon>Archangiaceae</taxon>
        <taxon>Stigmatella</taxon>
    </lineage>
</organism>
<dbReference type="AlphaFoldDB" id="A0A1I0H3B1"/>
<dbReference type="RefSeq" id="WP_093518980.1">
    <property type="nucleotide sequence ID" value="NZ_FOIJ01000004.1"/>
</dbReference>
<reference evidence="2" key="1">
    <citation type="submission" date="2016-10" db="EMBL/GenBank/DDBJ databases">
        <authorList>
            <person name="Varghese N."/>
            <person name="Submissions S."/>
        </authorList>
    </citation>
    <scope>NUCLEOTIDE SEQUENCE [LARGE SCALE GENOMIC DNA]</scope>
    <source>
        <strain evidence="2">DSM 16858</strain>
    </source>
</reference>
<sequence>MNRPTPWLLMTAALLSGACATPPTGRRPQPPGPATVQAELGQREVLLAGEEYARSHGYTLAERREATEVRPNYWRLRFGLAQEQGKLLHLEFDEGTGAVVREEIVPVAPGEAPSAPGP</sequence>
<evidence type="ECO:0000313" key="1">
    <source>
        <dbReference type="EMBL" id="SET77287.1"/>
    </source>
</evidence>
<dbReference type="EMBL" id="FOIJ01000004">
    <property type="protein sequence ID" value="SET77287.1"/>
    <property type="molecule type" value="Genomic_DNA"/>
</dbReference>